<dbReference type="SUPFAM" id="SSF54427">
    <property type="entry name" value="NTF2-like"/>
    <property type="match status" value="1"/>
</dbReference>
<accession>A0ABT4B9R2</accession>
<organism evidence="1 2">
    <name type="scientific">Paractinoplanes pyxinae</name>
    <dbReference type="NCBI Taxonomy" id="2997416"/>
    <lineage>
        <taxon>Bacteria</taxon>
        <taxon>Bacillati</taxon>
        <taxon>Actinomycetota</taxon>
        <taxon>Actinomycetes</taxon>
        <taxon>Micromonosporales</taxon>
        <taxon>Micromonosporaceae</taxon>
        <taxon>Paractinoplanes</taxon>
    </lineage>
</organism>
<keyword evidence="2" id="KW-1185">Reference proteome</keyword>
<sequence length="119" mass="12279">MPDPFHPLSHLLGACSSADLAAIESLLTADVVAVCDGGGRVSAPDEPVRGAAEVAMLLLGLFAGTRLMLATVNGLPGMVAHRADGTPLAVLVATGSPVEISTLWIVLNPDKLHRWALYS</sequence>
<evidence type="ECO:0000313" key="2">
    <source>
        <dbReference type="Proteomes" id="UP001151002"/>
    </source>
</evidence>
<dbReference type="PANTHER" id="PTHR30173:SF36">
    <property type="entry name" value="ECF RNA POLYMERASE SIGMA FACTOR SIGJ"/>
    <property type="match status" value="1"/>
</dbReference>
<dbReference type="InterPro" id="IPR052704">
    <property type="entry name" value="ECF_Sigma-70_Domain"/>
</dbReference>
<protein>
    <submittedName>
        <fullName evidence="1">Siderophore-interacting protein</fullName>
    </submittedName>
</protein>
<dbReference type="RefSeq" id="WP_267567740.1">
    <property type="nucleotide sequence ID" value="NZ_JAPNTZ010000014.1"/>
</dbReference>
<reference evidence="1" key="1">
    <citation type="submission" date="2022-11" db="EMBL/GenBank/DDBJ databases">
        <authorList>
            <person name="Somphong A."/>
            <person name="Phongsopitanun W."/>
        </authorList>
    </citation>
    <scope>NUCLEOTIDE SEQUENCE</scope>
    <source>
        <strain evidence="1">Pm04-4</strain>
    </source>
</reference>
<dbReference type="InterPro" id="IPR032710">
    <property type="entry name" value="NTF2-like_dom_sf"/>
</dbReference>
<proteinExistence type="predicted"/>
<evidence type="ECO:0000313" key="1">
    <source>
        <dbReference type="EMBL" id="MCY1143216.1"/>
    </source>
</evidence>
<name>A0ABT4B9R2_9ACTN</name>
<dbReference type="Proteomes" id="UP001151002">
    <property type="component" value="Unassembled WGS sequence"/>
</dbReference>
<comment type="caution">
    <text evidence="1">The sequence shown here is derived from an EMBL/GenBank/DDBJ whole genome shotgun (WGS) entry which is preliminary data.</text>
</comment>
<dbReference type="EMBL" id="JAPNTZ010000014">
    <property type="protein sequence ID" value="MCY1143216.1"/>
    <property type="molecule type" value="Genomic_DNA"/>
</dbReference>
<gene>
    <name evidence="1" type="ORF">OWR29_34915</name>
</gene>
<dbReference type="PANTHER" id="PTHR30173">
    <property type="entry name" value="SIGMA 19 FACTOR"/>
    <property type="match status" value="1"/>
</dbReference>